<dbReference type="Gene3D" id="3.40.710.10">
    <property type="entry name" value="DD-peptidase/beta-lactamase superfamily"/>
    <property type="match status" value="1"/>
</dbReference>
<proteinExistence type="predicted"/>
<protein>
    <submittedName>
        <fullName evidence="4">Penicillin-binding protein 4</fullName>
    </submittedName>
</protein>
<dbReference type="PANTHER" id="PTHR46825:SF11">
    <property type="entry name" value="PENICILLIN-BINDING PROTEIN 4"/>
    <property type="match status" value="1"/>
</dbReference>
<keyword evidence="2" id="KW-0472">Membrane</keyword>
<dbReference type="OrthoDB" id="9797709at2"/>
<gene>
    <name evidence="4" type="ORF">DLM75_23175</name>
</gene>
<dbReference type="InterPro" id="IPR001466">
    <property type="entry name" value="Beta-lactam-related"/>
</dbReference>
<dbReference type="SUPFAM" id="SSF56601">
    <property type="entry name" value="beta-lactamase/transpeptidase-like"/>
    <property type="match status" value="1"/>
</dbReference>
<dbReference type="Proteomes" id="UP000265798">
    <property type="component" value="Unassembled WGS sequence"/>
</dbReference>
<reference evidence="5" key="1">
    <citation type="submission" date="2018-05" db="EMBL/GenBank/DDBJ databases">
        <title>Leptospira yasudae sp. nov. and Leptospira stimsonii sp. nov., two pathogenic species of the genus Leptospira isolated from environmental sources.</title>
        <authorList>
            <person name="Casanovas-Massana A."/>
            <person name="Hamond C."/>
            <person name="Santos L.A."/>
            <person name="Hacker K.P."/>
            <person name="Balassiano I."/>
            <person name="Medeiros M.A."/>
            <person name="Reis M.G."/>
            <person name="Ko A.I."/>
            <person name="Wunder E.A."/>
        </authorList>
    </citation>
    <scope>NUCLEOTIDE SEQUENCE [LARGE SCALE GENOMIC DNA]</scope>
    <source>
        <strain evidence="5">Yale</strain>
    </source>
</reference>
<accession>A0A396YMF5</accession>
<dbReference type="InterPro" id="IPR012338">
    <property type="entry name" value="Beta-lactam/transpept-like"/>
</dbReference>
<dbReference type="GO" id="GO:0016020">
    <property type="term" value="C:membrane"/>
    <property type="evidence" value="ECO:0007669"/>
    <property type="project" value="UniProtKB-SubCell"/>
</dbReference>
<comment type="subcellular location">
    <subcellularLocation>
        <location evidence="1">Membrane</location>
    </subcellularLocation>
</comment>
<organism evidence="4 5">
    <name type="scientific">Leptospira stimsonii</name>
    <dbReference type="NCBI Taxonomy" id="2202203"/>
    <lineage>
        <taxon>Bacteria</taxon>
        <taxon>Pseudomonadati</taxon>
        <taxon>Spirochaetota</taxon>
        <taxon>Spirochaetia</taxon>
        <taxon>Leptospirales</taxon>
        <taxon>Leptospiraceae</taxon>
        <taxon>Leptospira</taxon>
    </lineage>
</organism>
<dbReference type="RefSeq" id="WP_118970891.1">
    <property type="nucleotide sequence ID" value="NZ_QHCT01000014.1"/>
</dbReference>
<dbReference type="PANTHER" id="PTHR46825">
    <property type="entry name" value="D-ALANYL-D-ALANINE-CARBOXYPEPTIDASE/ENDOPEPTIDASE AMPH"/>
    <property type="match status" value="1"/>
</dbReference>
<evidence type="ECO:0000313" key="4">
    <source>
        <dbReference type="EMBL" id="RHX84299.1"/>
    </source>
</evidence>
<sequence>MQSFPYKGIKVRNLLNHTSGIPDYIHIFQKKWNKDLVVTNADVLEYFRKFKPGLKFKPKHDWEYSNAGYVFLSLLIEFLTDNSFSEFLTENIFHPIDMKNSRICDGLSSKNAIPNFALGKVFDFNKNSFEYPEGYTEYEYVTFLDGIQGDGAIKMSAPDLLRWNNELLELNFIGDELCNLMFTKSRIINKIEIDYGLGWFINNDTELGKIVYHGGSWPGYSTYNSIYLDQGISIISLCNQTKSIEAEQKIIQEVENIIFKNELSNGFS</sequence>
<evidence type="ECO:0000256" key="1">
    <source>
        <dbReference type="ARBA" id="ARBA00004370"/>
    </source>
</evidence>
<comment type="caution">
    <text evidence="4">The sequence shown here is derived from an EMBL/GenBank/DDBJ whole genome shotgun (WGS) entry which is preliminary data.</text>
</comment>
<dbReference type="Pfam" id="PF00144">
    <property type="entry name" value="Beta-lactamase"/>
    <property type="match status" value="1"/>
</dbReference>
<name>A0A396YMF5_9LEPT</name>
<evidence type="ECO:0000259" key="3">
    <source>
        <dbReference type="Pfam" id="PF00144"/>
    </source>
</evidence>
<evidence type="ECO:0000256" key="2">
    <source>
        <dbReference type="ARBA" id="ARBA00023136"/>
    </source>
</evidence>
<feature type="domain" description="Beta-lactamase-related" evidence="3">
    <location>
        <begin position="7"/>
        <end position="248"/>
    </location>
</feature>
<evidence type="ECO:0000313" key="5">
    <source>
        <dbReference type="Proteomes" id="UP000265798"/>
    </source>
</evidence>
<dbReference type="InterPro" id="IPR050491">
    <property type="entry name" value="AmpC-like"/>
</dbReference>
<dbReference type="AlphaFoldDB" id="A0A396YMF5"/>
<dbReference type="EMBL" id="QHCT01000014">
    <property type="protein sequence ID" value="RHX84299.1"/>
    <property type="molecule type" value="Genomic_DNA"/>
</dbReference>